<keyword evidence="2 4" id="KW-0378">Hydrolase</keyword>
<dbReference type="GO" id="GO:0009636">
    <property type="term" value="P:response to toxic substance"/>
    <property type="evidence" value="ECO:0007669"/>
    <property type="project" value="TreeGrafter"/>
</dbReference>
<keyword evidence="3 4" id="KW-0788">Thiol protease</keyword>
<dbReference type="GO" id="GO:0005737">
    <property type="term" value="C:cytoplasm"/>
    <property type="evidence" value="ECO:0007669"/>
    <property type="project" value="TreeGrafter"/>
</dbReference>
<dbReference type="CDD" id="cd00585">
    <property type="entry name" value="Peptidase_C1B"/>
    <property type="match status" value="1"/>
</dbReference>
<keyword evidence="4 6" id="KW-0031">Aminopeptidase</keyword>
<organism evidence="6 7">
    <name type="scientific">Candidatus Nitrosymbiomonas proteolyticus</name>
    <dbReference type="NCBI Taxonomy" id="2608984"/>
    <lineage>
        <taxon>Bacteria</taxon>
        <taxon>Bacillati</taxon>
        <taxon>Armatimonadota</taxon>
        <taxon>Armatimonadota incertae sedis</taxon>
        <taxon>Candidatus Nitrosymbiomonas</taxon>
    </lineage>
</organism>
<dbReference type="EMBL" id="AP021858">
    <property type="protein sequence ID" value="BBO24155.1"/>
    <property type="molecule type" value="Genomic_DNA"/>
</dbReference>
<dbReference type="PANTHER" id="PTHR10363:SF2">
    <property type="entry name" value="BLEOMYCIN HYDROLASE"/>
    <property type="match status" value="1"/>
</dbReference>
<proteinExistence type="inferred from homology"/>
<protein>
    <recommendedName>
        <fullName evidence="4">Aminopeptidase</fullName>
    </recommendedName>
</protein>
<dbReference type="InterPro" id="IPR000169">
    <property type="entry name" value="Pept_cys_AS"/>
</dbReference>
<dbReference type="KEGG" id="npy:NPRO_17500"/>
<dbReference type="Proteomes" id="UP000662873">
    <property type="component" value="Chromosome"/>
</dbReference>
<dbReference type="PANTHER" id="PTHR10363">
    <property type="entry name" value="BLEOMYCIN HYDROLASE"/>
    <property type="match status" value="1"/>
</dbReference>
<evidence type="ECO:0000256" key="4">
    <source>
        <dbReference type="PIRNR" id="PIRNR005700"/>
    </source>
</evidence>
<dbReference type="GO" id="GO:0070005">
    <property type="term" value="F:cysteine-type aminopeptidase activity"/>
    <property type="evidence" value="ECO:0007669"/>
    <property type="project" value="InterPro"/>
</dbReference>
<evidence type="ECO:0000313" key="6">
    <source>
        <dbReference type="EMBL" id="BBO24155.1"/>
    </source>
</evidence>
<gene>
    <name evidence="6" type="ORF">NPRO_17500</name>
</gene>
<dbReference type="AlphaFoldDB" id="A0A809RI30"/>
<evidence type="ECO:0000313" key="7">
    <source>
        <dbReference type="Proteomes" id="UP000662873"/>
    </source>
</evidence>
<reference evidence="6" key="1">
    <citation type="journal article" name="DNA Res.">
        <title>The physiological potential of anammox bacteria as revealed by their core genome structure.</title>
        <authorList>
            <person name="Okubo T."/>
            <person name="Toyoda A."/>
            <person name="Fukuhara K."/>
            <person name="Uchiyama I."/>
            <person name="Harigaya Y."/>
            <person name="Kuroiwa M."/>
            <person name="Suzuki T."/>
            <person name="Murakami Y."/>
            <person name="Suwa Y."/>
            <person name="Takami H."/>
        </authorList>
    </citation>
    <scope>NUCLEOTIDE SEQUENCE</scope>
    <source>
        <strain evidence="6">317325-2</strain>
    </source>
</reference>
<evidence type="ECO:0000256" key="1">
    <source>
        <dbReference type="ARBA" id="ARBA00022670"/>
    </source>
</evidence>
<dbReference type="SUPFAM" id="SSF54001">
    <property type="entry name" value="Cysteine proteinases"/>
    <property type="match status" value="1"/>
</dbReference>
<feature type="active site" evidence="5">
    <location>
        <position position="396"/>
    </location>
</feature>
<dbReference type="InterPro" id="IPR004134">
    <property type="entry name" value="Peptidase_C1B"/>
</dbReference>
<evidence type="ECO:0000256" key="3">
    <source>
        <dbReference type="ARBA" id="ARBA00022807"/>
    </source>
</evidence>
<dbReference type="GO" id="GO:0006508">
    <property type="term" value="P:proteolysis"/>
    <property type="evidence" value="ECO:0007669"/>
    <property type="project" value="UniProtKB-KW"/>
</dbReference>
<accession>A0A809RI30</accession>
<feature type="active site" evidence="5">
    <location>
        <position position="374"/>
    </location>
</feature>
<keyword evidence="1 4" id="KW-0645">Protease</keyword>
<evidence type="ECO:0000256" key="5">
    <source>
        <dbReference type="PIRSR" id="PIRSR005700-1"/>
    </source>
</evidence>
<feature type="active site" evidence="5">
    <location>
        <position position="79"/>
    </location>
</feature>
<dbReference type="InterPro" id="IPR038765">
    <property type="entry name" value="Papain-like_cys_pep_sf"/>
</dbReference>
<sequence length="454" mass="52072">MAFSTEPALAKGAIDSKKIAKFQDQFESDDRYLQSMNAVAGTPVSKVALNRRKASKVSHSFSVHLPENKATAQMSSGRCWLFAALNVFRPRAIKAMNVGDDFEFSQNYVLFWDKFEKANYFLEAILSTLDEPVGSRLLDHLLMAPVQDGGQWHMFVNLVRKYGVIPKSVMPETESSSSTGQMSFQITGKLREYACRLRERAASGDPESDLREEKERFLGEIYRMLCIHLGEPPSEFLWQWRDKDKKFTRAGQLTPQEFYEKFVGIDLSEYVCLIHDPRPKHEFNRTYTVKFLGNVVEGEPIVYLNVEAGLMKRAAIHQLQNEEPVWFGCDVGKYLDRDLGVMDPDLFNFDLVYGTEHRLSKAERLMYGHSAMTHAMVFTGVDLDDSGAPLKWRVENSWSEKPGDKGFFQMSDRWFDEFNYEAVVRKEFVPEETLRALEEPPVELDPWDPMGSLA</sequence>
<dbReference type="Pfam" id="PF03051">
    <property type="entry name" value="Peptidase_C1_2"/>
    <property type="match status" value="1"/>
</dbReference>
<dbReference type="PIRSF" id="PIRSF005700">
    <property type="entry name" value="PepC"/>
    <property type="match status" value="1"/>
</dbReference>
<name>A0A809RI30_9BACT</name>
<dbReference type="Gene3D" id="3.90.70.10">
    <property type="entry name" value="Cysteine proteinases"/>
    <property type="match status" value="1"/>
</dbReference>
<comment type="similarity">
    <text evidence="4">Belongs to the peptidase C1 family.</text>
</comment>
<evidence type="ECO:0000256" key="2">
    <source>
        <dbReference type="ARBA" id="ARBA00022801"/>
    </source>
</evidence>
<dbReference type="GO" id="GO:0043418">
    <property type="term" value="P:homocysteine catabolic process"/>
    <property type="evidence" value="ECO:0007669"/>
    <property type="project" value="TreeGrafter"/>
</dbReference>
<dbReference type="PROSITE" id="PS00139">
    <property type="entry name" value="THIOL_PROTEASE_CYS"/>
    <property type="match status" value="1"/>
</dbReference>